<dbReference type="PANTHER" id="PTHR43861:SF1">
    <property type="entry name" value="TRANS-ACONITATE 2-METHYLTRANSFERASE"/>
    <property type="match status" value="1"/>
</dbReference>
<keyword evidence="2" id="KW-0808">Transferase</keyword>
<dbReference type="Pfam" id="PF13649">
    <property type="entry name" value="Methyltransf_25"/>
    <property type="match status" value="1"/>
</dbReference>
<organism evidence="4 5">
    <name type="scientific">Sporosarcina globispora</name>
    <name type="common">Bacillus globisporus</name>
    <dbReference type="NCBI Taxonomy" id="1459"/>
    <lineage>
        <taxon>Bacteria</taxon>
        <taxon>Bacillati</taxon>
        <taxon>Bacillota</taxon>
        <taxon>Bacilli</taxon>
        <taxon>Bacillales</taxon>
        <taxon>Caryophanaceae</taxon>
        <taxon>Sporosarcina</taxon>
    </lineage>
</organism>
<name>A0A0M0GDW5_SPOGL</name>
<dbReference type="CDD" id="cd02440">
    <property type="entry name" value="AdoMet_MTases"/>
    <property type="match status" value="1"/>
</dbReference>
<reference evidence="5" key="1">
    <citation type="submission" date="2015-07" db="EMBL/GenBank/DDBJ databases">
        <title>Fjat-10036 dsm4.</title>
        <authorList>
            <person name="Liu B."/>
            <person name="Wang J."/>
            <person name="Zhu Y."/>
            <person name="Liu G."/>
            <person name="Chen Q."/>
            <person name="Chen Z."/>
            <person name="Lan J."/>
            <person name="Che J."/>
            <person name="Ge C."/>
            <person name="Shi H."/>
            <person name="Pan Z."/>
            <person name="Liu X."/>
        </authorList>
    </citation>
    <scope>NUCLEOTIDE SEQUENCE [LARGE SCALE GENOMIC DNA]</scope>
    <source>
        <strain evidence="5">DSM 4</strain>
    </source>
</reference>
<keyword evidence="5" id="KW-1185">Reference proteome</keyword>
<evidence type="ECO:0000313" key="4">
    <source>
        <dbReference type="EMBL" id="KON87631.1"/>
    </source>
</evidence>
<dbReference type="RefSeq" id="WP_053434987.1">
    <property type="nucleotide sequence ID" value="NZ_LGUF01000007.1"/>
</dbReference>
<keyword evidence="1" id="KW-0489">Methyltransferase</keyword>
<dbReference type="InterPro" id="IPR041698">
    <property type="entry name" value="Methyltransf_25"/>
</dbReference>
<dbReference type="OrthoDB" id="43862at2"/>
<protein>
    <recommendedName>
        <fullName evidence="3">Methyltransferase domain-containing protein</fullName>
    </recommendedName>
</protein>
<comment type="caution">
    <text evidence="4">The sequence shown here is derived from an EMBL/GenBank/DDBJ whole genome shotgun (WGS) entry which is preliminary data.</text>
</comment>
<dbReference type="STRING" id="1459.AF332_12855"/>
<dbReference type="AlphaFoldDB" id="A0A0M0GDW5"/>
<evidence type="ECO:0000313" key="5">
    <source>
        <dbReference type="Proteomes" id="UP000037109"/>
    </source>
</evidence>
<dbReference type="InterPro" id="IPR029063">
    <property type="entry name" value="SAM-dependent_MTases_sf"/>
</dbReference>
<evidence type="ECO:0000259" key="3">
    <source>
        <dbReference type="Pfam" id="PF13649"/>
    </source>
</evidence>
<accession>A0A0M0GDW5</accession>
<evidence type="ECO:0000256" key="2">
    <source>
        <dbReference type="ARBA" id="ARBA00022679"/>
    </source>
</evidence>
<dbReference type="SUPFAM" id="SSF53335">
    <property type="entry name" value="S-adenosyl-L-methionine-dependent methyltransferases"/>
    <property type="match status" value="1"/>
</dbReference>
<dbReference type="PATRIC" id="fig|1459.3.peg.2775"/>
<dbReference type="GO" id="GO:0032259">
    <property type="term" value="P:methylation"/>
    <property type="evidence" value="ECO:0007669"/>
    <property type="project" value="UniProtKB-KW"/>
</dbReference>
<dbReference type="EMBL" id="LGUF01000007">
    <property type="protein sequence ID" value="KON87631.1"/>
    <property type="molecule type" value="Genomic_DNA"/>
</dbReference>
<dbReference type="Gene3D" id="3.40.50.150">
    <property type="entry name" value="Vaccinia Virus protein VP39"/>
    <property type="match status" value="1"/>
</dbReference>
<dbReference type="GO" id="GO:0008168">
    <property type="term" value="F:methyltransferase activity"/>
    <property type="evidence" value="ECO:0007669"/>
    <property type="project" value="UniProtKB-KW"/>
</dbReference>
<sequence length="198" mass="22473">MFDILARQFEKPDGILGKLAGKIMYFENRKINKWTIQQLKINTRDSILEVGFGPGYSIRHIMDHCRHVETDGVDVSEDMKASAAKLNDDCIQQGKVRLFVKDIHDFHPDKTYKKIFSVNNYPLWTKPRESLHHLYGMLEKDGIAAITIQPREEGANETITKNLGQVIKADMEAAGFHSISISYKEARPVLAVCVTGLK</sequence>
<feature type="domain" description="Methyltransferase" evidence="3">
    <location>
        <begin position="47"/>
        <end position="142"/>
    </location>
</feature>
<dbReference type="PANTHER" id="PTHR43861">
    <property type="entry name" value="TRANS-ACONITATE 2-METHYLTRANSFERASE-RELATED"/>
    <property type="match status" value="1"/>
</dbReference>
<proteinExistence type="predicted"/>
<evidence type="ECO:0000256" key="1">
    <source>
        <dbReference type="ARBA" id="ARBA00022603"/>
    </source>
</evidence>
<dbReference type="Proteomes" id="UP000037109">
    <property type="component" value="Unassembled WGS sequence"/>
</dbReference>
<gene>
    <name evidence="4" type="ORF">AF332_12855</name>
</gene>